<protein>
    <recommendedName>
        <fullName evidence="3 10">Lipid-A-disaccharide synthase</fullName>
        <ecNumber evidence="2 10">2.4.1.182</ecNumber>
    </recommendedName>
</protein>
<dbReference type="SUPFAM" id="SSF53756">
    <property type="entry name" value="UDP-Glycosyltransferase/glycogen phosphorylase"/>
    <property type="match status" value="1"/>
</dbReference>
<comment type="caution">
    <text evidence="11">The sequence shown here is derived from an EMBL/GenBank/DDBJ whole genome shotgun (WGS) entry which is preliminary data.</text>
</comment>
<comment type="similarity">
    <text evidence="10">Belongs to the LpxB family.</text>
</comment>
<dbReference type="OrthoDB" id="9801642at2"/>
<dbReference type="InterPro" id="IPR003835">
    <property type="entry name" value="Glyco_trans_19"/>
</dbReference>
<evidence type="ECO:0000256" key="1">
    <source>
        <dbReference type="ARBA" id="ARBA00002056"/>
    </source>
</evidence>
<dbReference type="PANTHER" id="PTHR30372">
    <property type="entry name" value="LIPID-A-DISACCHARIDE SYNTHASE"/>
    <property type="match status" value="1"/>
</dbReference>
<keyword evidence="12" id="KW-1185">Reference proteome</keyword>
<comment type="function">
    <text evidence="1 10">Condensation of UDP-2,3-diacylglucosamine and 2,3-diacylglucosamine-1-phosphate to form lipid A disaccharide, a precursor of lipid A, a phosphorylated glycolipid that anchors the lipopolysaccharide to the outer membrane of the cell.</text>
</comment>
<evidence type="ECO:0000256" key="4">
    <source>
        <dbReference type="ARBA" id="ARBA00022516"/>
    </source>
</evidence>
<keyword evidence="7 10" id="KW-0808">Transferase</keyword>
<dbReference type="HAMAP" id="MF_00392">
    <property type="entry name" value="LpxB"/>
    <property type="match status" value="1"/>
</dbReference>
<dbReference type="NCBIfam" id="TIGR00215">
    <property type="entry name" value="lpxB"/>
    <property type="match status" value="1"/>
</dbReference>
<evidence type="ECO:0000256" key="3">
    <source>
        <dbReference type="ARBA" id="ARBA00020902"/>
    </source>
</evidence>
<comment type="pathway">
    <text evidence="10">Bacterial outer membrane biogenesis; LPS lipid A biosynthesis.</text>
</comment>
<evidence type="ECO:0000256" key="7">
    <source>
        <dbReference type="ARBA" id="ARBA00022679"/>
    </source>
</evidence>
<evidence type="ECO:0000256" key="9">
    <source>
        <dbReference type="ARBA" id="ARBA00048975"/>
    </source>
</evidence>
<dbReference type="PANTHER" id="PTHR30372:SF4">
    <property type="entry name" value="LIPID-A-DISACCHARIDE SYNTHASE, MITOCHONDRIAL-RELATED"/>
    <property type="match status" value="1"/>
</dbReference>
<evidence type="ECO:0000256" key="2">
    <source>
        <dbReference type="ARBA" id="ARBA00012687"/>
    </source>
</evidence>
<evidence type="ECO:0000256" key="6">
    <source>
        <dbReference type="ARBA" id="ARBA00022676"/>
    </source>
</evidence>
<evidence type="ECO:0000256" key="10">
    <source>
        <dbReference type="HAMAP-Rule" id="MF_00392"/>
    </source>
</evidence>
<dbReference type="EC" id="2.4.1.182" evidence="2 10"/>
<dbReference type="UniPathway" id="UPA00973"/>
<dbReference type="GO" id="GO:0008915">
    <property type="term" value="F:lipid-A-disaccharide synthase activity"/>
    <property type="evidence" value="ECO:0007669"/>
    <property type="project" value="UniProtKB-UniRule"/>
</dbReference>
<dbReference type="GO" id="GO:0005543">
    <property type="term" value="F:phospholipid binding"/>
    <property type="evidence" value="ECO:0007669"/>
    <property type="project" value="TreeGrafter"/>
</dbReference>
<dbReference type="AlphaFoldDB" id="A0A550JHR5"/>
<keyword evidence="6 10" id="KW-0328">Glycosyltransferase</keyword>
<keyword evidence="5 10" id="KW-0441">Lipid A biosynthesis</keyword>
<keyword evidence="4 10" id="KW-0444">Lipid biosynthesis</keyword>
<dbReference type="GO" id="GO:0016020">
    <property type="term" value="C:membrane"/>
    <property type="evidence" value="ECO:0007669"/>
    <property type="project" value="GOC"/>
</dbReference>
<comment type="catalytic activity">
    <reaction evidence="9 10">
        <text>a lipid X + a UDP-2-N,3-O-bis[(3R)-3-hydroxyacyl]-alpha-D-glucosamine = a lipid A disaccharide + UDP + H(+)</text>
        <dbReference type="Rhea" id="RHEA:67828"/>
        <dbReference type="ChEBI" id="CHEBI:15378"/>
        <dbReference type="ChEBI" id="CHEBI:58223"/>
        <dbReference type="ChEBI" id="CHEBI:137748"/>
        <dbReference type="ChEBI" id="CHEBI:176338"/>
        <dbReference type="ChEBI" id="CHEBI:176343"/>
        <dbReference type="EC" id="2.4.1.182"/>
    </reaction>
</comment>
<keyword evidence="8 10" id="KW-0443">Lipid metabolism</keyword>
<dbReference type="EMBL" id="VJVV01000003">
    <property type="protein sequence ID" value="TRO82750.1"/>
    <property type="molecule type" value="Genomic_DNA"/>
</dbReference>
<dbReference type="RefSeq" id="WP_092057019.1">
    <property type="nucleotide sequence ID" value="NZ_FOJJ01000023.1"/>
</dbReference>
<evidence type="ECO:0000256" key="5">
    <source>
        <dbReference type="ARBA" id="ARBA00022556"/>
    </source>
</evidence>
<evidence type="ECO:0000313" key="12">
    <source>
        <dbReference type="Proteomes" id="UP000317155"/>
    </source>
</evidence>
<evidence type="ECO:0000256" key="8">
    <source>
        <dbReference type="ARBA" id="ARBA00023098"/>
    </source>
</evidence>
<proteinExistence type="inferred from homology"/>
<dbReference type="GO" id="GO:0009245">
    <property type="term" value="P:lipid A biosynthetic process"/>
    <property type="evidence" value="ECO:0007669"/>
    <property type="project" value="UniProtKB-UniRule"/>
</dbReference>
<dbReference type="Proteomes" id="UP000317155">
    <property type="component" value="Unassembled WGS sequence"/>
</dbReference>
<dbReference type="Gene3D" id="3.40.50.2000">
    <property type="entry name" value="Glycogen Phosphorylase B"/>
    <property type="match status" value="1"/>
</dbReference>
<name>A0A550JHR5_9BACT</name>
<reference evidence="11 12" key="1">
    <citation type="submission" date="2019-07" db="EMBL/GenBank/DDBJ databases">
        <title>Insights of Desulfuromonas acetexigens electromicrobiology.</title>
        <authorList>
            <person name="Katuri K."/>
            <person name="Sapireddy V."/>
            <person name="Shaw D.R."/>
            <person name="Saikaly P."/>
        </authorList>
    </citation>
    <scope>NUCLEOTIDE SEQUENCE [LARGE SCALE GENOMIC DNA]</scope>
    <source>
        <strain evidence="11 12">2873</strain>
    </source>
</reference>
<sequence>MYFGDKKRKALIVTGEASGDLHGANLIRAAAAIDPDLTFFGVGGSRMQAAGCEILIPGDSISVMGLVEVIGHFPVIYRAFQRLKGVLHGADRPDVLICIDFPDFNLRLAREAKRVGIPVLYYVSPQVWAWRRGRVKKIARLVDRLASILPFEPDYYRGLDIEVEYVGNPLLDEAQVRQGRETFRAEHGLIGEGPVLGLFPGSRRNELRYNLETILATAAAVLREEPGARFLLPVAPSLGRPLIAERLSGSALPVTLVEESIYDVANACDAVLCVSGTVTLQVALVGTPLAILYKMAPLTYAIGRRLVKVPFIGLVNIVAGESVAREFIQHEASPENLSAELLRLLRDGDYAARMREQLSRVREKMGEPGCSGRVALMASEMSRGIVRRGRVK</sequence>
<gene>
    <name evidence="10" type="primary">lpxB</name>
    <name evidence="11" type="ORF">FL622_06120</name>
</gene>
<dbReference type="Pfam" id="PF02684">
    <property type="entry name" value="LpxB"/>
    <property type="match status" value="1"/>
</dbReference>
<organism evidence="11 12">
    <name type="scientific">Trichloromonas acetexigens</name>
    <dbReference type="NCBI Taxonomy" id="38815"/>
    <lineage>
        <taxon>Bacteria</taxon>
        <taxon>Pseudomonadati</taxon>
        <taxon>Thermodesulfobacteriota</taxon>
        <taxon>Desulfuromonadia</taxon>
        <taxon>Desulfuromonadales</taxon>
        <taxon>Trichloromonadaceae</taxon>
        <taxon>Trichloromonas</taxon>
    </lineage>
</organism>
<evidence type="ECO:0000313" key="11">
    <source>
        <dbReference type="EMBL" id="TRO82750.1"/>
    </source>
</evidence>
<accession>A0A550JHR5</accession>